<feature type="domain" description="Resolvase/invertase-type recombinase catalytic" evidence="1">
    <location>
        <begin position="30"/>
        <end position="178"/>
    </location>
</feature>
<dbReference type="CDD" id="cd00338">
    <property type="entry name" value="Ser_Recombinase"/>
    <property type="match status" value="1"/>
</dbReference>
<dbReference type="GO" id="GO:0003677">
    <property type="term" value="F:DNA binding"/>
    <property type="evidence" value="ECO:0007669"/>
    <property type="project" value="InterPro"/>
</dbReference>
<proteinExistence type="predicted"/>
<dbReference type="Gene3D" id="3.40.50.1390">
    <property type="entry name" value="Resolvase, N-terminal catalytic domain"/>
    <property type="match status" value="1"/>
</dbReference>
<name>A0A644WNC3_9ZZZZ</name>
<dbReference type="InterPro" id="IPR025827">
    <property type="entry name" value="Zn_ribbon_recom_dom"/>
</dbReference>
<dbReference type="PANTHER" id="PTHR30461:SF23">
    <property type="entry name" value="DNA RECOMBINASE-RELATED"/>
    <property type="match status" value="1"/>
</dbReference>
<dbReference type="GO" id="GO:0000150">
    <property type="term" value="F:DNA strand exchange activity"/>
    <property type="evidence" value="ECO:0007669"/>
    <property type="project" value="InterPro"/>
</dbReference>
<dbReference type="InterPro" id="IPR050639">
    <property type="entry name" value="SSR_resolvase"/>
</dbReference>
<dbReference type="EMBL" id="VSSQ01001103">
    <property type="protein sequence ID" value="MPM05127.1"/>
    <property type="molecule type" value="Genomic_DNA"/>
</dbReference>
<dbReference type="PANTHER" id="PTHR30461">
    <property type="entry name" value="DNA-INVERTASE FROM LAMBDOID PROPHAGE"/>
    <property type="match status" value="1"/>
</dbReference>
<dbReference type="AlphaFoldDB" id="A0A644WNC3"/>
<dbReference type="InterPro" id="IPR036162">
    <property type="entry name" value="Resolvase-like_N_sf"/>
</dbReference>
<protein>
    <submittedName>
        <fullName evidence="3">Uncharacterized protein</fullName>
    </submittedName>
</protein>
<sequence length="462" mass="53170">MSEVKHPKVLIIPAEAEKSAPADAYTSNLRVAVYCRVSTSSDEQLSSYQAQLEYYQKKVKDNPRWILVKIYADQGVTGTSTKHRKQFMRLIRDCEKGRIDLVITKSVSRFSRNTLDGLEYIRKLKSIGVGVYFEKENVNTLTMDNELILTFMMSAAQAESESLSGNVRWGHRKNFQDGKVYYRYKNFLGYREGEDGNPEIDPEEAEIVKRIFSRYLQGQSVAKIIADLETDGVKTVRGNSKWNDHVIRNMLSNEKYMGDALLQKTFVADIFTHRSEKNLGQLPQYYVHDCHPPIIDRETFWKVQEEMARRSSLPRKTNHAKTQLARYSGKYALSERLVCGNCGRFYRRTTWTRPTEKKIVWRCLTRLEAGGKKSCTGPTVIEKTLHQAIVSNLNEHIDKPTFIKALMAAAELTSSPETVQARLGQLIADRETVVNEYNDNLTRQLIHKVVVRGEDRFEIVYE</sequence>
<evidence type="ECO:0000259" key="1">
    <source>
        <dbReference type="PROSITE" id="PS51736"/>
    </source>
</evidence>
<reference evidence="3" key="1">
    <citation type="submission" date="2019-08" db="EMBL/GenBank/DDBJ databases">
        <authorList>
            <person name="Kucharzyk K."/>
            <person name="Murdoch R.W."/>
            <person name="Higgins S."/>
            <person name="Loffler F."/>
        </authorList>
    </citation>
    <scope>NUCLEOTIDE SEQUENCE</scope>
</reference>
<dbReference type="Pfam" id="PF13408">
    <property type="entry name" value="Zn_ribbon_recom"/>
    <property type="match status" value="1"/>
</dbReference>
<dbReference type="Gene3D" id="3.90.1750.20">
    <property type="entry name" value="Putative Large Serine Recombinase, Chain B, Domain 2"/>
    <property type="match status" value="1"/>
</dbReference>
<evidence type="ECO:0000259" key="2">
    <source>
        <dbReference type="PROSITE" id="PS51737"/>
    </source>
</evidence>
<accession>A0A644WNC3</accession>
<dbReference type="InterPro" id="IPR011109">
    <property type="entry name" value="DNA_bind_recombinase_dom"/>
</dbReference>
<evidence type="ECO:0000313" key="3">
    <source>
        <dbReference type="EMBL" id="MPM05127.1"/>
    </source>
</evidence>
<organism evidence="3">
    <name type="scientific">bioreactor metagenome</name>
    <dbReference type="NCBI Taxonomy" id="1076179"/>
    <lineage>
        <taxon>unclassified sequences</taxon>
        <taxon>metagenomes</taxon>
        <taxon>ecological metagenomes</taxon>
    </lineage>
</organism>
<dbReference type="SUPFAM" id="SSF53041">
    <property type="entry name" value="Resolvase-like"/>
    <property type="match status" value="1"/>
</dbReference>
<dbReference type="PROSITE" id="PS51736">
    <property type="entry name" value="RECOMBINASES_3"/>
    <property type="match status" value="1"/>
</dbReference>
<dbReference type="PROSITE" id="PS51737">
    <property type="entry name" value="RECOMBINASE_DNA_BIND"/>
    <property type="match status" value="1"/>
</dbReference>
<gene>
    <name evidence="3" type="ORF">SDC9_51413</name>
</gene>
<comment type="caution">
    <text evidence="3">The sequence shown here is derived from an EMBL/GenBank/DDBJ whole genome shotgun (WGS) entry which is preliminary data.</text>
</comment>
<dbReference type="InterPro" id="IPR006119">
    <property type="entry name" value="Resolv_N"/>
</dbReference>
<feature type="domain" description="Recombinase" evidence="2">
    <location>
        <begin position="187"/>
        <end position="313"/>
    </location>
</feature>
<dbReference type="InterPro" id="IPR038109">
    <property type="entry name" value="DNA_bind_recomb_sf"/>
</dbReference>
<dbReference type="Pfam" id="PF07508">
    <property type="entry name" value="Recombinase"/>
    <property type="match status" value="1"/>
</dbReference>
<dbReference type="Pfam" id="PF00239">
    <property type="entry name" value="Resolvase"/>
    <property type="match status" value="1"/>
</dbReference>
<dbReference type="SMART" id="SM00857">
    <property type="entry name" value="Resolvase"/>
    <property type="match status" value="1"/>
</dbReference>